<sequence>MGYVLRIVCSKGKMETIPRLDLSRNRIERLEDEDLMRLEAIGHVDLSGNPWSCNKCYVGTMFVWMATTVLNGTLRDLTCNTPLRLRGIPFSVLTIEDLDSCYNDSDVHMRVLAGLLLISFAVFTGITVAMCRSRLRAANNFTNENKRSEREHEHPEEVLNCTEPSTVAPIHAPNRLVSQDS</sequence>
<evidence type="ECO:0000256" key="7">
    <source>
        <dbReference type="SAM" id="MobiDB-lite"/>
    </source>
</evidence>
<keyword evidence="10" id="KW-1185">Reference proteome</keyword>
<dbReference type="PANTHER" id="PTHR22650:SF4">
    <property type="entry name" value="LEUCINE-RICH REPEAT AND TRANSMEMBRANE DOMAIN-CONTAINING PROTEIN 2-LIKE"/>
    <property type="match status" value="1"/>
</dbReference>
<feature type="region of interest" description="Disordered" evidence="7">
    <location>
        <begin position="144"/>
        <end position="164"/>
    </location>
</feature>
<organism evidence="9 10">
    <name type="scientific">Iphiclides podalirius</name>
    <name type="common">scarce swallowtail</name>
    <dbReference type="NCBI Taxonomy" id="110791"/>
    <lineage>
        <taxon>Eukaryota</taxon>
        <taxon>Metazoa</taxon>
        <taxon>Ecdysozoa</taxon>
        <taxon>Arthropoda</taxon>
        <taxon>Hexapoda</taxon>
        <taxon>Insecta</taxon>
        <taxon>Pterygota</taxon>
        <taxon>Neoptera</taxon>
        <taxon>Endopterygota</taxon>
        <taxon>Lepidoptera</taxon>
        <taxon>Glossata</taxon>
        <taxon>Ditrysia</taxon>
        <taxon>Papilionoidea</taxon>
        <taxon>Papilionidae</taxon>
        <taxon>Papilioninae</taxon>
        <taxon>Iphiclides</taxon>
    </lineage>
</organism>
<dbReference type="PANTHER" id="PTHR22650">
    <property type="entry name" value="GLYCOPROTEIN IB BETA"/>
    <property type="match status" value="1"/>
</dbReference>
<dbReference type="InterPro" id="IPR052313">
    <property type="entry name" value="GPIb-IX-V_Complex"/>
</dbReference>
<dbReference type="EMBL" id="OW152813">
    <property type="protein sequence ID" value="CAH2034456.1"/>
    <property type="molecule type" value="Genomic_DNA"/>
</dbReference>
<gene>
    <name evidence="9" type="ORF">IPOD504_LOCUS138</name>
</gene>
<keyword evidence="3" id="KW-0130">Cell adhesion</keyword>
<keyword evidence="6" id="KW-1015">Disulfide bond</keyword>
<reference evidence="9" key="1">
    <citation type="submission" date="2022-03" db="EMBL/GenBank/DDBJ databases">
        <authorList>
            <person name="Martin H S."/>
        </authorList>
    </citation>
    <scope>NUCLEOTIDE SEQUENCE</scope>
</reference>
<keyword evidence="5 8" id="KW-0472">Membrane</keyword>
<dbReference type="Proteomes" id="UP000837857">
    <property type="component" value="Chromosome 1"/>
</dbReference>
<name>A0ABN8HJC3_9NEOP</name>
<evidence type="ECO:0000313" key="9">
    <source>
        <dbReference type="EMBL" id="CAH2034456.1"/>
    </source>
</evidence>
<evidence type="ECO:0000256" key="8">
    <source>
        <dbReference type="SAM" id="Phobius"/>
    </source>
</evidence>
<evidence type="ECO:0000256" key="5">
    <source>
        <dbReference type="ARBA" id="ARBA00023136"/>
    </source>
</evidence>
<evidence type="ECO:0000313" key="10">
    <source>
        <dbReference type="Proteomes" id="UP000837857"/>
    </source>
</evidence>
<dbReference type="InterPro" id="IPR032675">
    <property type="entry name" value="LRR_dom_sf"/>
</dbReference>
<dbReference type="SUPFAM" id="SSF52058">
    <property type="entry name" value="L domain-like"/>
    <property type="match status" value="1"/>
</dbReference>
<evidence type="ECO:0000256" key="1">
    <source>
        <dbReference type="ARBA" id="ARBA00004167"/>
    </source>
</evidence>
<dbReference type="Gene3D" id="3.80.10.10">
    <property type="entry name" value="Ribonuclease Inhibitor"/>
    <property type="match status" value="1"/>
</dbReference>
<evidence type="ECO:0000256" key="3">
    <source>
        <dbReference type="ARBA" id="ARBA00022889"/>
    </source>
</evidence>
<feature type="transmembrane region" description="Helical" evidence="8">
    <location>
        <begin position="111"/>
        <end position="131"/>
    </location>
</feature>
<evidence type="ECO:0000256" key="2">
    <source>
        <dbReference type="ARBA" id="ARBA00022692"/>
    </source>
</evidence>
<keyword evidence="2 8" id="KW-0812">Transmembrane</keyword>
<evidence type="ECO:0000256" key="4">
    <source>
        <dbReference type="ARBA" id="ARBA00022989"/>
    </source>
</evidence>
<comment type="subcellular location">
    <subcellularLocation>
        <location evidence="1">Membrane</location>
        <topology evidence="1">Single-pass membrane protein</topology>
    </subcellularLocation>
</comment>
<protein>
    <submittedName>
        <fullName evidence="9">Uncharacterized protein</fullName>
    </submittedName>
</protein>
<accession>A0ABN8HJC3</accession>
<feature type="compositionally biased region" description="Basic and acidic residues" evidence="7">
    <location>
        <begin position="144"/>
        <end position="157"/>
    </location>
</feature>
<keyword evidence="4 8" id="KW-1133">Transmembrane helix</keyword>
<evidence type="ECO:0000256" key="6">
    <source>
        <dbReference type="ARBA" id="ARBA00023157"/>
    </source>
</evidence>
<proteinExistence type="predicted"/>
<feature type="non-terminal residue" evidence="9">
    <location>
        <position position="1"/>
    </location>
</feature>